<keyword evidence="3" id="KW-0068">Autocatalytic cleavage</keyword>
<keyword evidence="8" id="KW-0670">Pyruvate</keyword>
<evidence type="ECO:0000256" key="2">
    <source>
        <dbReference type="ARBA" id="ARBA00022793"/>
    </source>
</evidence>
<comment type="cofactor">
    <cofactor evidence="1">
        <name>pyruvate</name>
        <dbReference type="ChEBI" id="CHEBI:15361"/>
    </cofactor>
</comment>
<dbReference type="PANTHER" id="PTHR33866:SF2">
    <property type="entry name" value="S-ADENOSYLMETHIONINE DECARBOXYLASE PROENZYME"/>
    <property type="match status" value="1"/>
</dbReference>
<dbReference type="PANTHER" id="PTHR33866">
    <property type="entry name" value="S-ADENOSYLMETHIONINE DECARBOXYLASE PROENZYME"/>
    <property type="match status" value="1"/>
</dbReference>
<dbReference type="Pfam" id="PF02675">
    <property type="entry name" value="AdoMet_dc"/>
    <property type="match status" value="1"/>
</dbReference>
<dbReference type="SUPFAM" id="SSF56276">
    <property type="entry name" value="S-adenosylmethionine decarboxylase"/>
    <property type="match status" value="1"/>
</dbReference>
<evidence type="ECO:0000256" key="6">
    <source>
        <dbReference type="ARBA" id="ARBA00023239"/>
    </source>
</evidence>
<keyword evidence="6" id="KW-0456">Lyase</keyword>
<keyword evidence="4" id="KW-0620">Polyamine biosynthesis</keyword>
<dbReference type="GO" id="GO:0005829">
    <property type="term" value="C:cytosol"/>
    <property type="evidence" value="ECO:0007669"/>
    <property type="project" value="TreeGrafter"/>
</dbReference>
<dbReference type="GO" id="GO:0008295">
    <property type="term" value="P:spermidine biosynthetic process"/>
    <property type="evidence" value="ECO:0007669"/>
    <property type="project" value="InterPro"/>
</dbReference>
<dbReference type="InterPro" id="IPR003826">
    <property type="entry name" value="AdoMetDC_fam_prok"/>
</dbReference>
<gene>
    <name evidence="9" type="ORF">METZ01_LOCUS154205</name>
</gene>
<dbReference type="InterPro" id="IPR016067">
    <property type="entry name" value="S-AdoMet_deCO2ase_core"/>
</dbReference>
<name>A0A382AJC0_9ZZZZ</name>
<evidence type="ECO:0000256" key="4">
    <source>
        <dbReference type="ARBA" id="ARBA00023115"/>
    </source>
</evidence>
<protein>
    <recommendedName>
        <fullName evidence="10">S-adenosylmethionine decarboxylase proenzyme</fullName>
    </recommendedName>
</protein>
<keyword evidence="2" id="KW-0210">Decarboxylase</keyword>
<evidence type="ECO:0000256" key="8">
    <source>
        <dbReference type="ARBA" id="ARBA00023317"/>
    </source>
</evidence>
<evidence type="ECO:0000256" key="3">
    <source>
        <dbReference type="ARBA" id="ARBA00022813"/>
    </source>
</evidence>
<dbReference type="EMBL" id="UINC01025560">
    <property type="protein sequence ID" value="SVB01351.1"/>
    <property type="molecule type" value="Genomic_DNA"/>
</dbReference>
<reference evidence="9" key="1">
    <citation type="submission" date="2018-05" db="EMBL/GenBank/DDBJ databases">
        <authorList>
            <person name="Lanie J.A."/>
            <person name="Ng W.-L."/>
            <person name="Kazmierczak K.M."/>
            <person name="Andrzejewski T.M."/>
            <person name="Davidsen T.M."/>
            <person name="Wayne K.J."/>
            <person name="Tettelin H."/>
            <person name="Glass J.I."/>
            <person name="Rusch D."/>
            <person name="Podicherti R."/>
            <person name="Tsui H.-C.T."/>
            <person name="Winkler M.E."/>
        </authorList>
    </citation>
    <scope>NUCLEOTIDE SEQUENCE</scope>
</reference>
<evidence type="ECO:0000256" key="5">
    <source>
        <dbReference type="ARBA" id="ARBA00023145"/>
    </source>
</evidence>
<organism evidence="9">
    <name type="scientific">marine metagenome</name>
    <dbReference type="NCBI Taxonomy" id="408172"/>
    <lineage>
        <taxon>unclassified sequences</taxon>
        <taxon>metagenomes</taxon>
        <taxon>ecological metagenomes</taxon>
    </lineage>
</organism>
<dbReference type="AlphaFoldDB" id="A0A382AJC0"/>
<evidence type="ECO:0000313" key="9">
    <source>
        <dbReference type="EMBL" id="SVB01351.1"/>
    </source>
</evidence>
<evidence type="ECO:0000256" key="1">
    <source>
        <dbReference type="ARBA" id="ARBA00001928"/>
    </source>
</evidence>
<keyword evidence="7" id="KW-0704">Schiff base</keyword>
<dbReference type="Gene3D" id="3.60.90.10">
    <property type="entry name" value="S-adenosylmethionine decarboxylase"/>
    <property type="match status" value="1"/>
</dbReference>
<evidence type="ECO:0008006" key="10">
    <source>
        <dbReference type="Google" id="ProtNLM"/>
    </source>
</evidence>
<dbReference type="GO" id="GO:0004014">
    <property type="term" value="F:adenosylmethionine decarboxylase activity"/>
    <property type="evidence" value="ECO:0007669"/>
    <property type="project" value="InterPro"/>
</dbReference>
<evidence type="ECO:0000256" key="7">
    <source>
        <dbReference type="ARBA" id="ARBA00023270"/>
    </source>
</evidence>
<accession>A0A382AJC0</accession>
<keyword evidence="5" id="KW-0865">Zymogen</keyword>
<sequence>MHLMIDGYTADRKLLWDQSRVKGFLETYPSKLGMTSISPPNVVSYKGSKETDWGISGVVLIAESHISVHTFPERNYLNVDIFSCKWFDPDKAEHEVSKLFGVQRTKSNLIERGIEYLTDDEAEEGMLIERLSLADNE</sequence>
<proteinExistence type="predicted"/>